<name>A0A319EJG9_ASPSB</name>
<proteinExistence type="predicted"/>
<dbReference type="OrthoDB" id="4344093at2759"/>
<dbReference type="VEuPathDB" id="FungiDB:BO78DRAFT_426690"/>
<evidence type="ECO:0000313" key="3">
    <source>
        <dbReference type="Proteomes" id="UP000248423"/>
    </source>
</evidence>
<organism evidence="2 3">
    <name type="scientific">Aspergillus sclerotiicarbonarius (strain CBS 121057 / IBT 28362)</name>
    <dbReference type="NCBI Taxonomy" id="1448318"/>
    <lineage>
        <taxon>Eukaryota</taxon>
        <taxon>Fungi</taxon>
        <taxon>Dikarya</taxon>
        <taxon>Ascomycota</taxon>
        <taxon>Pezizomycotina</taxon>
        <taxon>Eurotiomycetes</taxon>
        <taxon>Eurotiomycetidae</taxon>
        <taxon>Eurotiales</taxon>
        <taxon>Aspergillaceae</taxon>
        <taxon>Aspergillus</taxon>
        <taxon>Aspergillus subgen. Circumdati</taxon>
    </lineage>
</organism>
<keyword evidence="3" id="KW-1185">Reference proteome</keyword>
<accession>A0A319EJG9</accession>
<evidence type="ECO:0000313" key="2">
    <source>
        <dbReference type="EMBL" id="PYI10426.1"/>
    </source>
</evidence>
<gene>
    <name evidence="2" type="ORF">BO78DRAFT_426690</name>
</gene>
<reference evidence="2 3" key="1">
    <citation type="submission" date="2018-02" db="EMBL/GenBank/DDBJ databases">
        <title>The genomes of Aspergillus section Nigri reveals drivers in fungal speciation.</title>
        <authorList>
            <consortium name="DOE Joint Genome Institute"/>
            <person name="Vesth T.C."/>
            <person name="Nybo J."/>
            <person name="Theobald S."/>
            <person name="Brandl J."/>
            <person name="Frisvad J.C."/>
            <person name="Nielsen K.F."/>
            <person name="Lyhne E.K."/>
            <person name="Kogle M.E."/>
            <person name="Kuo A."/>
            <person name="Riley R."/>
            <person name="Clum A."/>
            <person name="Nolan M."/>
            <person name="Lipzen A."/>
            <person name="Salamov A."/>
            <person name="Henrissat B."/>
            <person name="Wiebenga A."/>
            <person name="De vries R.P."/>
            <person name="Grigoriev I.V."/>
            <person name="Mortensen U.H."/>
            <person name="Andersen M.R."/>
            <person name="Baker S.E."/>
        </authorList>
    </citation>
    <scope>NUCLEOTIDE SEQUENCE [LARGE SCALE GENOMIC DNA]</scope>
    <source>
        <strain evidence="2 3">CBS 121057</strain>
    </source>
</reference>
<dbReference type="STRING" id="1448318.A0A319EJG9"/>
<dbReference type="Proteomes" id="UP000248423">
    <property type="component" value="Unassembled WGS sequence"/>
</dbReference>
<evidence type="ECO:0000256" key="1">
    <source>
        <dbReference type="SAM" id="MobiDB-lite"/>
    </source>
</evidence>
<sequence length="329" mass="35715">MSLTPYTEVAEPVMPILAHTLLSHGHSAAEIPESEPSQPHTATRNWNLSDDVGKGLRSSPDGVFRSGTVIGFSRLRDIQKEDSEDDEYIGQLPRHLLTIHLRRSHSTNIQTKAYIIHPINFNAFAPKRLLASLLNTSHQPTLSRDDAISHLDSVELFPVYDFQAAAGAINMISDSIDTMPSPSHPILIIIAGLDTLAEGVIRASNAVRGAAMLTSVLRTLTQLTRTHPSSLSVMLVNTSGLGTMASQPTTPRRYPGTLTQIAQGDGIYSAFRGHSGETSLFPSLLMRTLDQGVDTHLLLSSVGQVPVVEVIKDRVGGHVGRWCVWKGAR</sequence>
<feature type="region of interest" description="Disordered" evidence="1">
    <location>
        <begin position="25"/>
        <end position="52"/>
    </location>
</feature>
<protein>
    <submittedName>
        <fullName evidence="2">Uncharacterized protein</fullName>
    </submittedName>
</protein>
<feature type="compositionally biased region" description="Polar residues" evidence="1">
    <location>
        <begin position="35"/>
        <end position="48"/>
    </location>
</feature>
<dbReference type="AlphaFoldDB" id="A0A319EJG9"/>
<dbReference type="EMBL" id="KZ826322">
    <property type="protein sequence ID" value="PYI10426.1"/>
    <property type="molecule type" value="Genomic_DNA"/>
</dbReference>